<proteinExistence type="predicted"/>
<dbReference type="EMBL" id="UGXD01000002">
    <property type="protein sequence ID" value="SUG31483.1"/>
    <property type="molecule type" value="Genomic_DNA"/>
</dbReference>
<organism evidence="2 4">
    <name type="scientific">Salmonella enterica subsp. arizonae</name>
    <dbReference type="NCBI Taxonomy" id="59203"/>
    <lineage>
        <taxon>Bacteria</taxon>
        <taxon>Pseudomonadati</taxon>
        <taxon>Pseudomonadota</taxon>
        <taxon>Gammaproteobacteria</taxon>
        <taxon>Enterobacterales</taxon>
        <taxon>Enterobacteriaceae</taxon>
        <taxon>Salmonella</taxon>
    </lineage>
</organism>
<accession>A0A379TJY7</accession>
<reference evidence="3 4" key="1">
    <citation type="submission" date="2018-06" db="EMBL/GenBank/DDBJ databases">
        <authorList>
            <consortium name="Pathogen Informatics"/>
            <person name="Doyle S."/>
        </authorList>
    </citation>
    <scope>NUCLEOTIDE SEQUENCE [LARGE SCALE GENOMIC DNA]</scope>
    <source>
        <strain evidence="2 4">NCTC7303</strain>
        <strain evidence="1 3">NCTC7304</strain>
    </source>
</reference>
<dbReference type="Proteomes" id="UP000254762">
    <property type="component" value="Unassembled WGS sequence"/>
</dbReference>
<evidence type="ECO:0000313" key="1">
    <source>
        <dbReference type="EMBL" id="SUG31483.1"/>
    </source>
</evidence>
<name>A0A379TJY7_SALER</name>
<gene>
    <name evidence="2" type="ORF">NCTC7303_03247</name>
    <name evidence="1" type="ORF">NCTC7304_00867</name>
</gene>
<protein>
    <submittedName>
        <fullName evidence="2">Uncharacterized protein</fullName>
    </submittedName>
</protein>
<dbReference type="Proteomes" id="UP000255443">
    <property type="component" value="Unassembled WGS sequence"/>
</dbReference>
<dbReference type="AlphaFoldDB" id="A0A379TJY7"/>
<evidence type="ECO:0000313" key="4">
    <source>
        <dbReference type="Proteomes" id="UP000255443"/>
    </source>
</evidence>
<dbReference type="EMBL" id="UGXC01000003">
    <property type="protein sequence ID" value="SUG50932.1"/>
    <property type="molecule type" value="Genomic_DNA"/>
</dbReference>
<evidence type="ECO:0000313" key="3">
    <source>
        <dbReference type="Proteomes" id="UP000254762"/>
    </source>
</evidence>
<sequence>MFNNIIRTCQNIVLSVYQENWHDLNTKCANNVTGRKEHRLDENQEMYTSTQIASPPAPETLRIIYDNISQMLQTNNRQTTDFR</sequence>
<evidence type="ECO:0000313" key="2">
    <source>
        <dbReference type="EMBL" id="SUG50932.1"/>
    </source>
</evidence>